<gene>
    <name evidence="1" type="ORF">AVEN_202383_1</name>
</gene>
<evidence type="ECO:0000313" key="2">
    <source>
        <dbReference type="Proteomes" id="UP000499080"/>
    </source>
</evidence>
<sequence>MAIQNSNIPPSFVNEVVKIVEVETIVRSNLESVSDVYSWKEEHRTQNGISDLLDNLEQSLCAVRLTLDEYRQHPRRDSFNKCYHSQRRRIGGLTPIGPNGNFFNIAFHIDSTPPLAIQGTNRYTSP</sequence>
<protein>
    <submittedName>
        <fullName evidence="1">Uncharacterized protein</fullName>
    </submittedName>
</protein>
<organism evidence="1 2">
    <name type="scientific">Araneus ventricosus</name>
    <name type="common">Orbweaver spider</name>
    <name type="synonym">Epeira ventricosa</name>
    <dbReference type="NCBI Taxonomy" id="182803"/>
    <lineage>
        <taxon>Eukaryota</taxon>
        <taxon>Metazoa</taxon>
        <taxon>Ecdysozoa</taxon>
        <taxon>Arthropoda</taxon>
        <taxon>Chelicerata</taxon>
        <taxon>Arachnida</taxon>
        <taxon>Araneae</taxon>
        <taxon>Araneomorphae</taxon>
        <taxon>Entelegynae</taxon>
        <taxon>Araneoidea</taxon>
        <taxon>Araneidae</taxon>
        <taxon>Araneus</taxon>
    </lineage>
</organism>
<proteinExistence type="predicted"/>
<accession>A0A4Y2MMH3</accession>
<reference evidence="1 2" key="1">
    <citation type="journal article" date="2019" name="Sci. Rep.">
        <title>Orb-weaving spider Araneus ventricosus genome elucidates the spidroin gene catalogue.</title>
        <authorList>
            <person name="Kono N."/>
            <person name="Nakamura H."/>
            <person name="Ohtoshi R."/>
            <person name="Moran D.A.P."/>
            <person name="Shinohara A."/>
            <person name="Yoshida Y."/>
            <person name="Fujiwara M."/>
            <person name="Mori M."/>
            <person name="Tomita M."/>
            <person name="Arakawa K."/>
        </authorList>
    </citation>
    <scope>NUCLEOTIDE SEQUENCE [LARGE SCALE GENOMIC DNA]</scope>
</reference>
<evidence type="ECO:0000313" key="1">
    <source>
        <dbReference type="EMBL" id="GBN27540.1"/>
    </source>
</evidence>
<comment type="caution">
    <text evidence="1">The sequence shown here is derived from an EMBL/GenBank/DDBJ whole genome shotgun (WGS) entry which is preliminary data.</text>
</comment>
<dbReference type="EMBL" id="BGPR01007521">
    <property type="protein sequence ID" value="GBN27540.1"/>
    <property type="molecule type" value="Genomic_DNA"/>
</dbReference>
<dbReference type="AlphaFoldDB" id="A0A4Y2MMH3"/>
<name>A0A4Y2MMH3_ARAVE</name>
<keyword evidence="2" id="KW-1185">Reference proteome</keyword>
<dbReference type="Proteomes" id="UP000499080">
    <property type="component" value="Unassembled WGS sequence"/>
</dbReference>